<evidence type="ECO:0000259" key="9">
    <source>
        <dbReference type="PROSITE" id="PS50928"/>
    </source>
</evidence>
<keyword evidence="11" id="KW-1185">Reference proteome</keyword>
<dbReference type="PANTHER" id="PTHR30193">
    <property type="entry name" value="ABC TRANSPORTER PERMEASE PROTEIN"/>
    <property type="match status" value="1"/>
</dbReference>
<reference evidence="10 11" key="1">
    <citation type="submission" date="2019-02" db="EMBL/GenBank/DDBJ databases">
        <title>Draft genome sequences of novel Actinobacteria.</title>
        <authorList>
            <person name="Sahin N."/>
            <person name="Ay H."/>
            <person name="Saygin H."/>
        </authorList>
    </citation>
    <scope>NUCLEOTIDE SEQUENCE [LARGE SCALE GENOMIC DNA]</scope>
    <source>
        <strain evidence="10 11">KC201</strain>
    </source>
</reference>
<keyword evidence="4 7" id="KW-0812">Transmembrane</keyword>
<evidence type="ECO:0000256" key="7">
    <source>
        <dbReference type="RuleBase" id="RU363032"/>
    </source>
</evidence>
<dbReference type="OrthoDB" id="34224at2"/>
<gene>
    <name evidence="10" type="ORF">E1267_14280</name>
</gene>
<evidence type="ECO:0000256" key="8">
    <source>
        <dbReference type="SAM" id="MobiDB-lite"/>
    </source>
</evidence>
<organism evidence="10 11">
    <name type="scientific">Nonomuraea longispora</name>
    <dbReference type="NCBI Taxonomy" id="1848320"/>
    <lineage>
        <taxon>Bacteria</taxon>
        <taxon>Bacillati</taxon>
        <taxon>Actinomycetota</taxon>
        <taxon>Actinomycetes</taxon>
        <taxon>Streptosporangiales</taxon>
        <taxon>Streptosporangiaceae</taxon>
        <taxon>Nonomuraea</taxon>
    </lineage>
</organism>
<keyword evidence="3" id="KW-1003">Cell membrane</keyword>
<dbReference type="Gene3D" id="1.10.3720.10">
    <property type="entry name" value="MetI-like"/>
    <property type="match status" value="1"/>
</dbReference>
<feature type="transmembrane region" description="Helical" evidence="7">
    <location>
        <begin position="93"/>
        <end position="114"/>
    </location>
</feature>
<feature type="transmembrane region" description="Helical" evidence="7">
    <location>
        <begin position="173"/>
        <end position="197"/>
    </location>
</feature>
<evidence type="ECO:0000313" key="10">
    <source>
        <dbReference type="EMBL" id="TDC07143.1"/>
    </source>
</evidence>
<evidence type="ECO:0000256" key="5">
    <source>
        <dbReference type="ARBA" id="ARBA00022989"/>
    </source>
</evidence>
<keyword evidence="5 7" id="KW-1133">Transmembrane helix</keyword>
<evidence type="ECO:0000313" key="11">
    <source>
        <dbReference type="Proteomes" id="UP000295157"/>
    </source>
</evidence>
<evidence type="ECO:0000256" key="1">
    <source>
        <dbReference type="ARBA" id="ARBA00004651"/>
    </source>
</evidence>
<feature type="domain" description="ABC transmembrane type-1" evidence="9">
    <location>
        <begin position="89"/>
        <end position="306"/>
    </location>
</feature>
<dbReference type="GO" id="GO:0005886">
    <property type="term" value="C:plasma membrane"/>
    <property type="evidence" value="ECO:0007669"/>
    <property type="project" value="UniProtKB-SubCell"/>
</dbReference>
<feature type="transmembrane region" description="Helical" evidence="7">
    <location>
        <begin position="284"/>
        <end position="306"/>
    </location>
</feature>
<keyword evidence="2 7" id="KW-0813">Transport</keyword>
<feature type="transmembrane region" description="Helical" evidence="7">
    <location>
        <begin position="31"/>
        <end position="59"/>
    </location>
</feature>
<dbReference type="GO" id="GO:0055085">
    <property type="term" value="P:transmembrane transport"/>
    <property type="evidence" value="ECO:0007669"/>
    <property type="project" value="InterPro"/>
</dbReference>
<evidence type="ECO:0000256" key="4">
    <source>
        <dbReference type="ARBA" id="ARBA00022692"/>
    </source>
</evidence>
<comment type="subcellular location">
    <subcellularLocation>
        <location evidence="1 7">Cell membrane</location>
        <topology evidence="1 7">Multi-pass membrane protein</topology>
    </subcellularLocation>
</comment>
<dbReference type="Proteomes" id="UP000295157">
    <property type="component" value="Unassembled WGS sequence"/>
</dbReference>
<keyword evidence="6 7" id="KW-0472">Membrane</keyword>
<name>A0A4R4NHL9_9ACTN</name>
<dbReference type="PROSITE" id="PS50928">
    <property type="entry name" value="ABC_TM1"/>
    <property type="match status" value="1"/>
</dbReference>
<dbReference type="PANTHER" id="PTHR30193:SF37">
    <property type="entry name" value="INNER MEMBRANE ABC TRANSPORTER PERMEASE PROTEIN YCJO"/>
    <property type="match status" value="1"/>
</dbReference>
<evidence type="ECO:0000256" key="2">
    <source>
        <dbReference type="ARBA" id="ARBA00022448"/>
    </source>
</evidence>
<comment type="caution">
    <text evidence="10">The sequence shown here is derived from an EMBL/GenBank/DDBJ whole genome shotgun (WGS) entry which is preliminary data.</text>
</comment>
<dbReference type="SUPFAM" id="SSF161098">
    <property type="entry name" value="MetI-like"/>
    <property type="match status" value="1"/>
</dbReference>
<feature type="transmembrane region" description="Helical" evidence="7">
    <location>
        <begin position="126"/>
        <end position="146"/>
    </location>
</feature>
<comment type="similarity">
    <text evidence="7">Belongs to the binding-protein-dependent transport system permease family.</text>
</comment>
<dbReference type="InterPro" id="IPR051393">
    <property type="entry name" value="ABC_transporter_permease"/>
</dbReference>
<dbReference type="InterPro" id="IPR000515">
    <property type="entry name" value="MetI-like"/>
</dbReference>
<dbReference type="Pfam" id="PF00528">
    <property type="entry name" value="BPD_transp_1"/>
    <property type="match status" value="1"/>
</dbReference>
<dbReference type="AlphaFoldDB" id="A0A4R4NHL9"/>
<dbReference type="CDD" id="cd06261">
    <property type="entry name" value="TM_PBP2"/>
    <property type="match status" value="1"/>
</dbReference>
<evidence type="ECO:0000256" key="3">
    <source>
        <dbReference type="ARBA" id="ARBA00022475"/>
    </source>
</evidence>
<feature type="region of interest" description="Disordered" evidence="8">
    <location>
        <begin position="1"/>
        <end position="22"/>
    </location>
</feature>
<dbReference type="InterPro" id="IPR035906">
    <property type="entry name" value="MetI-like_sf"/>
</dbReference>
<proteinExistence type="inferred from homology"/>
<accession>A0A4R4NHL9</accession>
<evidence type="ECO:0000256" key="6">
    <source>
        <dbReference type="ARBA" id="ARBA00023136"/>
    </source>
</evidence>
<protein>
    <submittedName>
        <fullName evidence="10">Sugar ABC transporter permease</fullName>
    </submittedName>
</protein>
<sequence>MTLATPPVGEPRHRRGSPRGTGAFDRSRRRLYLPFVVPALVLYLAFVIGPTLAALWISFHRWDGVSDMRWNGLDNYSALFDDPTFRTALANTLIILVVAGAAIFAISFVLTMIVREMRGRSFIRSVLFFPHIVSAIVLSIVWGFIFEHNGTVNTILSTVFGTEPIPWLNADNLFLMILIGTVWISTGLYVTIILAAVDRIPRYFYEEALLAGANAYQRLRFVTLPLSWDVISVAAIFWTISSLKIFEFIYAFGGTTNDMPPPAVWNSALFVYGESFGGRSPSYLFGYASASAILMLVLFTALIVVLRRLLRRDSIEF</sequence>
<dbReference type="EMBL" id="SMJZ01000044">
    <property type="protein sequence ID" value="TDC07143.1"/>
    <property type="molecule type" value="Genomic_DNA"/>
</dbReference>